<reference evidence="2 3" key="1">
    <citation type="submission" date="2024-04" db="EMBL/GenBank/DDBJ databases">
        <title>Phyllosticta paracitricarpa is synonymous to the EU quarantine fungus P. citricarpa based on phylogenomic analyses.</title>
        <authorList>
            <consortium name="Lawrence Berkeley National Laboratory"/>
            <person name="Van ingen-buijs V.A."/>
            <person name="Van westerhoven A.C."/>
            <person name="Haridas S."/>
            <person name="Skiadas P."/>
            <person name="Martin F."/>
            <person name="Groenewald J.Z."/>
            <person name="Crous P.W."/>
            <person name="Seidl M.F."/>
        </authorList>
    </citation>
    <scope>NUCLEOTIDE SEQUENCE [LARGE SCALE GENOMIC DNA]</scope>
    <source>
        <strain evidence="2 3">CPC 17464</strain>
    </source>
</reference>
<protein>
    <recommendedName>
        <fullName evidence="4">Secreted protein</fullName>
    </recommendedName>
</protein>
<comment type="caution">
    <text evidence="2">The sequence shown here is derived from an EMBL/GenBank/DDBJ whole genome shotgun (WGS) entry which is preliminary data.</text>
</comment>
<name>A0ABR1LQN0_9PEZI</name>
<organism evidence="2 3">
    <name type="scientific">Phyllosticta citribraziliensis</name>
    <dbReference type="NCBI Taxonomy" id="989973"/>
    <lineage>
        <taxon>Eukaryota</taxon>
        <taxon>Fungi</taxon>
        <taxon>Dikarya</taxon>
        <taxon>Ascomycota</taxon>
        <taxon>Pezizomycotina</taxon>
        <taxon>Dothideomycetes</taxon>
        <taxon>Dothideomycetes incertae sedis</taxon>
        <taxon>Botryosphaeriales</taxon>
        <taxon>Phyllostictaceae</taxon>
        <taxon>Phyllosticta</taxon>
    </lineage>
</organism>
<gene>
    <name evidence="2" type="ORF">J3D65DRAFT_384660</name>
</gene>
<evidence type="ECO:0000256" key="1">
    <source>
        <dbReference type="SAM" id="SignalP"/>
    </source>
</evidence>
<sequence length="113" mass="12531">MPHLAVGCVWRSTRASALDPLLFLLVPLNAKRLEHEIPTNQHHEIDTIAALLPYQQWASLAADSFGNRKLLGLPAVHFEAPSLHNSIDAQPKMLPQHALNWSLPVLFVRAGFA</sequence>
<evidence type="ECO:0000313" key="3">
    <source>
        <dbReference type="Proteomes" id="UP001360953"/>
    </source>
</evidence>
<feature type="signal peptide" evidence="1">
    <location>
        <begin position="1"/>
        <end position="17"/>
    </location>
</feature>
<dbReference type="GeneID" id="92028705"/>
<proteinExistence type="predicted"/>
<dbReference type="RefSeq" id="XP_066655643.1">
    <property type="nucleotide sequence ID" value="XM_066795799.1"/>
</dbReference>
<keyword evidence="3" id="KW-1185">Reference proteome</keyword>
<keyword evidence="1" id="KW-0732">Signal</keyword>
<dbReference type="EMBL" id="JBBPEH010000006">
    <property type="protein sequence ID" value="KAK7537492.1"/>
    <property type="molecule type" value="Genomic_DNA"/>
</dbReference>
<accession>A0ABR1LQN0</accession>
<dbReference type="Proteomes" id="UP001360953">
    <property type="component" value="Unassembled WGS sequence"/>
</dbReference>
<evidence type="ECO:0008006" key="4">
    <source>
        <dbReference type="Google" id="ProtNLM"/>
    </source>
</evidence>
<evidence type="ECO:0000313" key="2">
    <source>
        <dbReference type="EMBL" id="KAK7537492.1"/>
    </source>
</evidence>
<feature type="chain" id="PRO_5046301836" description="Secreted protein" evidence="1">
    <location>
        <begin position="18"/>
        <end position="113"/>
    </location>
</feature>